<comment type="caution">
    <text evidence="3">The sequence shown here is derived from an EMBL/GenBank/DDBJ whole genome shotgun (WGS) entry which is preliminary data.</text>
</comment>
<proteinExistence type="predicted"/>
<dbReference type="OrthoDB" id="10510745at2759"/>
<dbReference type="Proteomes" id="UP000714275">
    <property type="component" value="Unassembled WGS sequence"/>
</dbReference>
<name>A0A9P6ZKF9_9AGAM</name>
<feature type="chain" id="PRO_5040333399" evidence="2">
    <location>
        <begin position="21"/>
        <end position="117"/>
    </location>
</feature>
<evidence type="ECO:0000256" key="1">
    <source>
        <dbReference type="SAM" id="MobiDB-lite"/>
    </source>
</evidence>
<reference evidence="3" key="1">
    <citation type="journal article" date="2020" name="New Phytol.">
        <title>Comparative genomics reveals dynamic genome evolution in host specialist ectomycorrhizal fungi.</title>
        <authorList>
            <person name="Lofgren L.A."/>
            <person name="Nguyen N.H."/>
            <person name="Vilgalys R."/>
            <person name="Ruytinx J."/>
            <person name="Liao H.L."/>
            <person name="Branco S."/>
            <person name="Kuo A."/>
            <person name="LaButti K."/>
            <person name="Lipzen A."/>
            <person name="Andreopoulos W."/>
            <person name="Pangilinan J."/>
            <person name="Riley R."/>
            <person name="Hundley H."/>
            <person name="Na H."/>
            <person name="Barry K."/>
            <person name="Grigoriev I.V."/>
            <person name="Stajich J.E."/>
            <person name="Kennedy P.G."/>
        </authorList>
    </citation>
    <scope>NUCLEOTIDE SEQUENCE</scope>
    <source>
        <strain evidence="3">DOB743</strain>
    </source>
</reference>
<evidence type="ECO:0000313" key="3">
    <source>
        <dbReference type="EMBL" id="KAG1769923.1"/>
    </source>
</evidence>
<protein>
    <submittedName>
        <fullName evidence="3">Uncharacterized protein</fullName>
    </submittedName>
</protein>
<keyword evidence="2" id="KW-0732">Signal</keyword>
<dbReference type="EMBL" id="JABBWD010000068">
    <property type="protein sequence ID" value="KAG1769923.1"/>
    <property type="molecule type" value="Genomic_DNA"/>
</dbReference>
<evidence type="ECO:0000313" key="4">
    <source>
        <dbReference type="Proteomes" id="UP000714275"/>
    </source>
</evidence>
<feature type="region of interest" description="Disordered" evidence="1">
    <location>
        <begin position="94"/>
        <end position="117"/>
    </location>
</feature>
<gene>
    <name evidence="3" type="ORF">EV702DRAFT_1140141</name>
</gene>
<organism evidence="3 4">
    <name type="scientific">Suillus placidus</name>
    <dbReference type="NCBI Taxonomy" id="48579"/>
    <lineage>
        <taxon>Eukaryota</taxon>
        <taxon>Fungi</taxon>
        <taxon>Dikarya</taxon>
        <taxon>Basidiomycota</taxon>
        <taxon>Agaricomycotina</taxon>
        <taxon>Agaricomycetes</taxon>
        <taxon>Agaricomycetidae</taxon>
        <taxon>Boletales</taxon>
        <taxon>Suillineae</taxon>
        <taxon>Suillaceae</taxon>
        <taxon>Suillus</taxon>
    </lineage>
</organism>
<keyword evidence="4" id="KW-1185">Reference proteome</keyword>
<dbReference type="AlphaFoldDB" id="A0A9P6ZKF9"/>
<feature type="non-terminal residue" evidence="3">
    <location>
        <position position="1"/>
    </location>
</feature>
<accession>A0A9P6ZKF9</accession>
<feature type="signal peptide" evidence="2">
    <location>
        <begin position="1"/>
        <end position="20"/>
    </location>
</feature>
<feature type="compositionally biased region" description="Polar residues" evidence="1">
    <location>
        <begin position="96"/>
        <end position="111"/>
    </location>
</feature>
<evidence type="ECO:0000256" key="2">
    <source>
        <dbReference type="SAM" id="SignalP"/>
    </source>
</evidence>
<sequence>RPLPVVSILIPLYVAASVLLHPPGDHLHAHSSPALPNPSAVPNPTLMNQSHSSNAQDLVPPLVAVLLLSKFLHWMTRRHCTLLGALNELVTRRNASRTQNGKWHSSLSDRSSAQRRC</sequence>